<reference evidence="2 3" key="1">
    <citation type="submission" date="2019-07" db="EMBL/GenBank/DDBJ databases">
        <title>Draft genome assembly of a fouling barnacle, Amphibalanus amphitrite (Darwin, 1854): The first reference genome for Thecostraca.</title>
        <authorList>
            <person name="Kim W."/>
        </authorList>
    </citation>
    <scope>NUCLEOTIDE SEQUENCE [LARGE SCALE GENOMIC DNA]</scope>
    <source>
        <strain evidence="2">SNU_AA5</strain>
        <tissue evidence="2">Soma without cirri and trophi</tissue>
    </source>
</reference>
<keyword evidence="3" id="KW-1185">Reference proteome</keyword>
<feature type="compositionally biased region" description="Pro residues" evidence="1">
    <location>
        <begin position="72"/>
        <end position="84"/>
    </location>
</feature>
<dbReference type="EMBL" id="VIIS01002211">
    <property type="protein sequence ID" value="KAF0287123.1"/>
    <property type="molecule type" value="Genomic_DNA"/>
</dbReference>
<accession>A0A6A4UZ90</accession>
<dbReference type="AlphaFoldDB" id="A0A6A4UZ90"/>
<name>A0A6A4UZ90_AMPAM</name>
<organism evidence="2 3">
    <name type="scientific">Amphibalanus amphitrite</name>
    <name type="common">Striped barnacle</name>
    <name type="synonym">Balanus amphitrite</name>
    <dbReference type="NCBI Taxonomy" id="1232801"/>
    <lineage>
        <taxon>Eukaryota</taxon>
        <taxon>Metazoa</taxon>
        <taxon>Ecdysozoa</taxon>
        <taxon>Arthropoda</taxon>
        <taxon>Crustacea</taxon>
        <taxon>Multicrustacea</taxon>
        <taxon>Cirripedia</taxon>
        <taxon>Thoracica</taxon>
        <taxon>Thoracicalcarea</taxon>
        <taxon>Balanomorpha</taxon>
        <taxon>Balanoidea</taxon>
        <taxon>Balanidae</taxon>
        <taxon>Amphibalaninae</taxon>
        <taxon>Amphibalanus</taxon>
    </lineage>
</organism>
<proteinExistence type="predicted"/>
<comment type="caution">
    <text evidence="2">The sequence shown here is derived from an EMBL/GenBank/DDBJ whole genome shotgun (WGS) entry which is preliminary data.</text>
</comment>
<dbReference type="Proteomes" id="UP000440578">
    <property type="component" value="Unassembled WGS sequence"/>
</dbReference>
<sequence length="104" mass="11881">MGFFCCLGGEGASSLSQLPNPLRSVCRDYWRRRAARRTNRPIQPLPLPLPSAGEKYVGPAPLTARRRRHRAPPPAMAAGPPPPSDDARFYRPYWPYKRNGRRYY</sequence>
<evidence type="ECO:0000313" key="3">
    <source>
        <dbReference type="Proteomes" id="UP000440578"/>
    </source>
</evidence>
<feature type="region of interest" description="Disordered" evidence="1">
    <location>
        <begin position="65"/>
        <end position="85"/>
    </location>
</feature>
<protein>
    <submittedName>
        <fullName evidence="2">Uncharacterized protein</fullName>
    </submittedName>
</protein>
<evidence type="ECO:0000256" key="1">
    <source>
        <dbReference type="SAM" id="MobiDB-lite"/>
    </source>
</evidence>
<evidence type="ECO:0000313" key="2">
    <source>
        <dbReference type="EMBL" id="KAF0287123.1"/>
    </source>
</evidence>
<gene>
    <name evidence="2" type="ORF">FJT64_014430</name>
</gene>